<reference evidence="1 2" key="1">
    <citation type="journal article" date="2024" name="Commun. Biol.">
        <title>Comparative genomic analysis of thermophilic fungi reveals convergent evolutionary adaptations and gene losses.</title>
        <authorList>
            <person name="Steindorff A.S."/>
            <person name="Aguilar-Pontes M.V."/>
            <person name="Robinson A.J."/>
            <person name="Andreopoulos B."/>
            <person name="LaButti K."/>
            <person name="Kuo A."/>
            <person name="Mondo S."/>
            <person name="Riley R."/>
            <person name="Otillar R."/>
            <person name="Haridas S."/>
            <person name="Lipzen A."/>
            <person name="Grimwood J."/>
            <person name="Schmutz J."/>
            <person name="Clum A."/>
            <person name="Reid I.D."/>
            <person name="Moisan M.C."/>
            <person name="Butler G."/>
            <person name="Nguyen T.T.M."/>
            <person name="Dewar K."/>
            <person name="Conant G."/>
            <person name="Drula E."/>
            <person name="Henrissat B."/>
            <person name="Hansel C."/>
            <person name="Singer S."/>
            <person name="Hutchinson M.I."/>
            <person name="de Vries R.P."/>
            <person name="Natvig D.O."/>
            <person name="Powell A.J."/>
            <person name="Tsang A."/>
            <person name="Grigoriev I.V."/>
        </authorList>
    </citation>
    <scope>NUCLEOTIDE SEQUENCE [LARGE SCALE GENOMIC DNA]</scope>
    <source>
        <strain evidence="1 2">CBS 494.80</strain>
    </source>
</reference>
<name>A0ABR4CTU0_9HELO</name>
<evidence type="ECO:0000313" key="1">
    <source>
        <dbReference type="EMBL" id="KAL2072571.1"/>
    </source>
</evidence>
<keyword evidence="2" id="KW-1185">Reference proteome</keyword>
<evidence type="ECO:0000313" key="2">
    <source>
        <dbReference type="Proteomes" id="UP001595075"/>
    </source>
</evidence>
<sequence>MSRTTDTYPHVRRTLPTHQGRLLRRMNWGSLDAARGHDERDGMILGTWQQDDLYYKSAKGIAVAYCFFFDDFMEGNFMALGSPIVFLNFTTRGIQRRRLFNINFLSYPLDACSQKKHQNTKVETAISMGTSPLINGYHKLSVKGCTIHLMIALYDHDFSPLWRRVTVWFDNPVP</sequence>
<dbReference type="Proteomes" id="UP001595075">
    <property type="component" value="Unassembled WGS sequence"/>
</dbReference>
<proteinExistence type="predicted"/>
<accession>A0ABR4CTU0</accession>
<protein>
    <submittedName>
        <fullName evidence="1">Uncharacterized protein</fullName>
    </submittedName>
</protein>
<comment type="caution">
    <text evidence="1">The sequence shown here is derived from an EMBL/GenBank/DDBJ whole genome shotgun (WGS) entry which is preliminary data.</text>
</comment>
<dbReference type="EMBL" id="JAZHXI010000004">
    <property type="protein sequence ID" value="KAL2072571.1"/>
    <property type="molecule type" value="Genomic_DNA"/>
</dbReference>
<gene>
    <name evidence="1" type="ORF">VTL71DRAFT_11914</name>
</gene>
<organism evidence="1 2">
    <name type="scientific">Oculimacula yallundae</name>
    <dbReference type="NCBI Taxonomy" id="86028"/>
    <lineage>
        <taxon>Eukaryota</taxon>
        <taxon>Fungi</taxon>
        <taxon>Dikarya</taxon>
        <taxon>Ascomycota</taxon>
        <taxon>Pezizomycotina</taxon>
        <taxon>Leotiomycetes</taxon>
        <taxon>Helotiales</taxon>
        <taxon>Ploettnerulaceae</taxon>
        <taxon>Oculimacula</taxon>
    </lineage>
</organism>